<evidence type="ECO:0000256" key="3">
    <source>
        <dbReference type="ARBA" id="ARBA00004709"/>
    </source>
</evidence>
<comment type="similarity">
    <text evidence="10">In the N-terminal section; belongs to the IspD/TarI cytidylyltransferase family. IspD subfamily.</text>
</comment>
<comment type="similarity">
    <text evidence="10">In the C-terminal section; belongs to the IspF family.</text>
</comment>
<dbReference type="CDD" id="cd00554">
    <property type="entry name" value="MECDP_synthase"/>
    <property type="match status" value="1"/>
</dbReference>
<keyword evidence="9 10" id="KW-0511">Multifunctional enzyme</keyword>
<dbReference type="InterPro" id="IPR003526">
    <property type="entry name" value="MECDP_synthase"/>
</dbReference>
<feature type="region of interest" description="2-C-methyl-D-erythritol 2,4-cyclodiphosphate synthase" evidence="10">
    <location>
        <begin position="218"/>
        <end position="375"/>
    </location>
</feature>
<dbReference type="EC" id="2.7.7.60" evidence="10"/>
<comment type="caution">
    <text evidence="13">The sequence shown here is derived from an EMBL/GenBank/DDBJ whole genome shotgun (WGS) entry which is preliminary data.</text>
</comment>
<keyword evidence="8 10" id="KW-0456">Lyase</keyword>
<dbReference type="Pfam" id="PF01128">
    <property type="entry name" value="IspD"/>
    <property type="match status" value="1"/>
</dbReference>
<feature type="binding site" evidence="10">
    <location>
        <begin position="274"/>
        <end position="276"/>
    </location>
    <ligand>
        <name>4-CDP-2-C-methyl-D-erythritol 2-phosphate</name>
        <dbReference type="ChEBI" id="CHEBI:57919"/>
    </ligand>
</feature>
<dbReference type="EMBL" id="JACOSL010000040">
    <property type="protein sequence ID" value="MBI1756833.1"/>
    <property type="molecule type" value="Genomic_DNA"/>
</dbReference>
<comment type="pathway">
    <text evidence="10">Isoprenoid biosynthesis; isopentenyl diphosphate biosynthesis via DXP pathway; isopentenyl diphosphate from 1-deoxy-D-xylulose 5-phosphate: step 2/6.</text>
</comment>
<evidence type="ECO:0000256" key="8">
    <source>
        <dbReference type="ARBA" id="ARBA00023239"/>
    </source>
</evidence>
<evidence type="ECO:0000256" key="1">
    <source>
        <dbReference type="ARBA" id="ARBA00000200"/>
    </source>
</evidence>
<dbReference type="GO" id="GO:0050518">
    <property type="term" value="F:2-C-methyl-D-erythritol 4-phosphate cytidylyltransferase activity"/>
    <property type="evidence" value="ECO:0007669"/>
    <property type="project" value="UniProtKB-UniRule"/>
</dbReference>
<feature type="binding site" evidence="10">
    <location>
        <position position="226"/>
    </location>
    <ligand>
        <name>a divalent metal cation</name>
        <dbReference type="ChEBI" id="CHEBI:60240"/>
    </ligand>
</feature>
<comment type="cofactor">
    <cofactor evidence="2 10">
        <name>a divalent metal cation</name>
        <dbReference type="ChEBI" id="CHEBI:60240"/>
    </cofactor>
</comment>
<comment type="caution">
    <text evidence="10">Lacks conserved residue(s) required for the propagation of feature annotation.</text>
</comment>
<feature type="domain" description="2-C-methyl-D-erythritol 2,4-cyclodiphosphate synthase" evidence="12">
    <location>
        <begin position="218"/>
        <end position="372"/>
    </location>
</feature>
<feature type="site" description="Transition state stabilizer" evidence="10">
    <location>
        <position position="20"/>
    </location>
</feature>
<comment type="catalytic activity">
    <reaction evidence="10">
        <text>2-C-methyl-D-erythritol 4-phosphate + CTP + H(+) = 4-CDP-2-C-methyl-D-erythritol + diphosphate</text>
        <dbReference type="Rhea" id="RHEA:13429"/>
        <dbReference type="ChEBI" id="CHEBI:15378"/>
        <dbReference type="ChEBI" id="CHEBI:33019"/>
        <dbReference type="ChEBI" id="CHEBI:37563"/>
        <dbReference type="ChEBI" id="CHEBI:57823"/>
        <dbReference type="ChEBI" id="CHEBI:58262"/>
        <dbReference type="EC" id="2.7.7.60"/>
    </reaction>
</comment>
<protein>
    <recommendedName>
        <fullName evidence="10">Bifunctional enzyme IspD/IspF</fullName>
    </recommendedName>
    <domain>
        <recommendedName>
            <fullName evidence="10">2-C-methyl-D-erythritol 4-phosphate cytidylyltransferase</fullName>
            <ecNumber evidence="10">2.7.7.60</ecNumber>
        </recommendedName>
        <alternativeName>
            <fullName evidence="10">4-diphosphocytidyl-2C-methyl-D-erythritol synthase</fullName>
        </alternativeName>
        <alternativeName>
            <fullName evidence="10">MEP cytidylyltransferase</fullName>
            <shortName evidence="10">MCT</shortName>
        </alternativeName>
    </domain>
    <domain>
        <recommendedName>
            <fullName evidence="10">2-C-methyl-D-erythritol 2,4-cyclodiphosphate synthase</fullName>
            <shortName evidence="10">MECDP-synthase</shortName>
            <shortName evidence="10">MECPP-synthase</shortName>
            <shortName evidence="10">MECPS</shortName>
            <ecNumber evidence="10">4.6.1.12</ecNumber>
        </recommendedName>
    </domain>
</protein>
<dbReference type="SUPFAM" id="SSF69765">
    <property type="entry name" value="IpsF-like"/>
    <property type="match status" value="1"/>
</dbReference>
<evidence type="ECO:0000256" key="4">
    <source>
        <dbReference type="ARBA" id="ARBA00022679"/>
    </source>
</evidence>
<evidence type="ECO:0000256" key="5">
    <source>
        <dbReference type="ARBA" id="ARBA00022695"/>
    </source>
</evidence>
<feature type="site" description="Positions MEP for the nucleophilic attack" evidence="10">
    <location>
        <position position="198"/>
    </location>
</feature>
<dbReference type="InterPro" id="IPR036571">
    <property type="entry name" value="MECDP_synthase_sf"/>
</dbReference>
<comment type="function">
    <text evidence="10">Bifunctional enzyme that catalyzes the formation of 4-diphosphocytidyl-2-C-methyl-D-erythritol from CTP and 2-C-methyl-D-erythritol 4-phosphate (MEP) (IspD), and catalyzes the conversion of 4-diphosphocytidyl-2-C-methyl-D-erythritol 2-phosphate (CDP-ME2P) to 2-C-methyl-D-erythritol 2,4-cyclodiphosphate (ME-CPP) with a corresponding release of cytidine 5-monophosphate (CMP) (IspF).</text>
</comment>
<dbReference type="HAMAP" id="MF_00107">
    <property type="entry name" value="IspF"/>
    <property type="match status" value="1"/>
</dbReference>
<dbReference type="PANTHER" id="PTHR43181">
    <property type="entry name" value="2-C-METHYL-D-ERYTHRITOL 2,4-CYCLODIPHOSPHATE SYNTHASE, CHLOROPLASTIC"/>
    <property type="match status" value="1"/>
</dbReference>
<feature type="site" description="Transition state stabilizer" evidence="10">
    <location>
        <position position="252"/>
    </location>
</feature>
<dbReference type="PROSITE" id="PS01295">
    <property type="entry name" value="ISPD"/>
    <property type="match status" value="1"/>
</dbReference>
<reference evidence="13" key="1">
    <citation type="submission" date="2020-07" db="EMBL/GenBank/DDBJ databases">
        <title>Huge and variable diversity of episymbiotic CPR bacteria and DPANN archaea in groundwater ecosystems.</title>
        <authorList>
            <person name="He C.Y."/>
            <person name="Keren R."/>
            <person name="Whittaker M."/>
            <person name="Farag I.F."/>
            <person name="Doudna J."/>
            <person name="Cate J.H.D."/>
            <person name="Banfield J.F."/>
        </authorList>
    </citation>
    <scope>NUCLEOTIDE SEQUENCE</scope>
    <source>
        <strain evidence="13">NC_groundwater_17_Pr7_B-0.1um_64_12</strain>
    </source>
</reference>
<dbReference type="GO" id="GO:0046872">
    <property type="term" value="F:metal ion binding"/>
    <property type="evidence" value="ECO:0007669"/>
    <property type="project" value="UniProtKB-KW"/>
</dbReference>
<evidence type="ECO:0000256" key="10">
    <source>
        <dbReference type="HAMAP-Rule" id="MF_01520"/>
    </source>
</evidence>
<feature type="binding site" evidence="10">
    <location>
        <position position="360"/>
    </location>
    <ligand>
        <name>4-CDP-2-C-methyl-D-erythritol 2-phosphate</name>
        <dbReference type="ChEBI" id="CHEBI:57919"/>
    </ligand>
</feature>
<dbReference type="SUPFAM" id="SSF53448">
    <property type="entry name" value="Nucleotide-diphospho-sugar transferases"/>
    <property type="match status" value="1"/>
</dbReference>
<dbReference type="AlphaFoldDB" id="A0A931LSV6"/>
<keyword evidence="6 10" id="KW-0479">Metal-binding</keyword>
<dbReference type="Proteomes" id="UP000727962">
    <property type="component" value="Unassembled WGS sequence"/>
</dbReference>
<feature type="site" description="Transition state stabilizer" evidence="10">
    <location>
        <position position="351"/>
    </location>
</feature>
<dbReference type="Gene3D" id="3.30.1330.50">
    <property type="entry name" value="2-C-methyl-D-erythritol 2,4-cyclodiphosphate synthase"/>
    <property type="match status" value="1"/>
</dbReference>
<comment type="pathway">
    <text evidence="3 10">Isoprenoid biosynthesis; isopentenyl diphosphate biosynthesis via DXP pathway; isopentenyl diphosphate from 1-deoxy-D-xylulose 5-phosphate: step 4/6.</text>
</comment>
<dbReference type="GO" id="GO:0019288">
    <property type="term" value="P:isopentenyl diphosphate biosynthetic process, methylerythritol 4-phosphate pathway"/>
    <property type="evidence" value="ECO:0007669"/>
    <property type="project" value="UniProtKB-UniRule"/>
</dbReference>
<sequence>MKVVAVILAGGKGSRFGSNKLLEPLGGKALWRWSYDALRLHPAVSGVGLVVRSEARLTFAGEAPEASFVVEGGETRRASSYAACSAAPADADAVLIHDGARPFPSTRLISDVVAAIERKGAAAPGLAVTDTLRRSVGKEFERVSRDGLFAMQTPQGGWRDLLLKGHETVSEEAPDEIALVEALGQPYEIVPGDPANIKVTLPEDLARARASIEGMETRTGIGYDVHRFSSVPGRRLMLGGIEFAGHQGLDGHSDADALAHAIADALLGAAGLGDIGQRFPNSEPQWRNEPSSAFLAATAGWLAEAGWRIVHIDTTVLAEAPKVMPRAREMCAALARALGIEPGRVSVKATTHEGLGAIGRGEGIAAMAVATIRRA</sequence>
<comment type="catalytic activity">
    <reaction evidence="1 10 11">
        <text>4-CDP-2-C-methyl-D-erythritol 2-phosphate = 2-C-methyl-D-erythritol 2,4-cyclic diphosphate + CMP</text>
        <dbReference type="Rhea" id="RHEA:23864"/>
        <dbReference type="ChEBI" id="CHEBI:57919"/>
        <dbReference type="ChEBI" id="CHEBI:58483"/>
        <dbReference type="ChEBI" id="CHEBI:60377"/>
        <dbReference type="EC" id="4.6.1.12"/>
    </reaction>
</comment>
<dbReference type="InterPro" id="IPR018294">
    <property type="entry name" value="ISPD_synthase_CS"/>
</dbReference>
<evidence type="ECO:0000256" key="9">
    <source>
        <dbReference type="ARBA" id="ARBA00023268"/>
    </source>
</evidence>
<keyword evidence="5 10" id="KW-0548">Nucleotidyltransferase</keyword>
<organism evidence="13 14">
    <name type="scientific">Fimbriimonas ginsengisoli</name>
    <dbReference type="NCBI Taxonomy" id="1005039"/>
    <lineage>
        <taxon>Bacteria</taxon>
        <taxon>Bacillati</taxon>
        <taxon>Armatimonadota</taxon>
        <taxon>Fimbriimonadia</taxon>
        <taxon>Fimbriimonadales</taxon>
        <taxon>Fimbriimonadaceae</taxon>
        <taxon>Fimbriimonas</taxon>
    </lineage>
</organism>
<keyword evidence="4 10" id="KW-0808">Transferase</keyword>
<feature type="binding site" evidence="10">
    <location>
        <position position="224"/>
    </location>
    <ligand>
        <name>a divalent metal cation</name>
        <dbReference type="ChEBI" id="CHEBI:60240"/>
    </ligand>
</feature>
<dbReference type="Gene3D" id="3.90.550.10">
    <property type="entry name" value="Spore Coat Polysaccharide Biosynthesis Protein SpsA, Chain A"/>
    <property type="match status" value="1"/>
</dbReference>
<feature type="region of interest" description="2-C-methyl-D-erythritol 4-phosphate cytidylyltransferase" evidence="10">
    <location>
        <begin position="1"/>
        <end position="217"/>
    </location>
</feature>
<evidence type="ECO:0000256" key="11">
    <source>
        <dbReference type="RuleBase" id="RU004395"/>
    </source>
</evidence>
<evidence type="ECO:0000256" key="2">
    <source>
        <dbReference type="ARBA" id="ARBA00001968"/>
    </source>
</evidence>
<feature type="binding site" evidence="10">
    <location>
        <begin position="252"/>
        <end position="253"/>
    </location>
    <ligand>
        <name>4-CDP-2-C-methyl-D-erythritol 2-phosphate</name>
        <dbReference type="ChEBI" id="CHEBI:57919"/>
    </ligand>
</feature>
<dbReference type="CDD" id="cd02516">
    <property type="entry name" value="CDP-ME_synthetase"/>
    <property type="match status" value="1"/>
</dbReference>
<feature type="binding site" evidence="10">
    <location>
        <begin position="224"/>
        <end position="226"/>
    </location>
    <ligand>
        <name>4-CDP-2-C-methyl-D-erythritol 2-phosphate</name>
        <dbReference type="ChEBI" id="CHEBI:57919"/>
    </ligand>
</feature>
<dbReference type="NCBIfam" id="TIGR00151">
    <property type="entry name" value="ispF"/>
    <property type="match status" value="1"/>
</dbReference>
<evidence type="ECO:0000313" key="13">
    <source>
        <dbReference type="EMBL" id="MBI1756833.1"/>
    </source>
</evidence>
<proteinExistence type="inferred from homology"/>
<dbReference type="EC" id="4.6.1.12" evidence="10"/>
<dbReference type="Pfam" id="PF02542">
    <property type="entry name" value="YgbB"/>
    <property type="match status" value="1"/>
</dbReference>
<dbReference type="HAMAP" id="MF_01520">
    <property type="entry name" value="IspDF"/>
    <property type="match status" value="1"/>
</dbReference>
<keyword evidence="7 10" id="KW-0414">Isoprene biosynthesis</keyword>
<accession>A0A931LSV6</accession>
<dbReference type="PROSITE" id="PS01350">
    <property type="entry name" value="ISPF"/>
    <property type="match status" value="1"/>
</dbReference>
<feature type="binding site" evidence="10">
    <location>
        <begin position="350"/>
        <end position="353"/>
    </location>
    <ligand>
        <name>4-CDP-2-C-methyl-D-erythritol 2-phosphate</name>
        <dbReference type="ChEBI" id="CHEBI:57919"/>
    </ligand>
</feature>
<evidence type="ECO:0000313" key="14">
    <source>
        <dbReference type="Proteomes" id="UP000727962"/>
    </source>
</evidence>
<dbReference type="PANTHER" id="PTHR43181:SF1">
    <property type="entry name" value="2-C-METHYL-D-ERYTHRITOL 2,4-CYCLODIPHOSPHATE SYNTHASE, CHLOROPLASTIC"/>
    <property type="match status" value="1"/>
</dbReference>
<name>A0A931LSV6_FIMGI</name>
<gene>
    <name evidence="13" type="primary">ispF</name>
    <name evidence="10" type="synonym">ispDF</name>
    <name evidence="13" type="ORF">HYR64_06980</name>
</gene>
<dbReference type="InterPro" id="IPR034683">
    <property type="entry name" value="IspD/TarI"/>
</dbReference>
<comment type="similarity">
    <text evidence="11">Belongs to the IspF family.</text>
</comment>
<dbReference type="InterPro" id="IPR029044">
    <property type="entry name" value="Nucleotide-diphossugar_trans"/>
</dbReference>
<feature type="site" description="Positions MEP for the nucleophilic attack" evidence="10">
    <location>
        <position position="145"/>
    </location>
</feature>
<dbReference type="InterPro" id="IPR020555">
    <property type="entry name" value="MECDP_synthase_CS"/>
</dbReference>
<dbReference type="InterPro" id="IPR026596">
    <property type="entry name" value="IspD/F"/>
</dbReference>
<dbReference type="GO" id="GO:0016114">
    <property type="term" value="P:terpenoid biosynthetic process"/>
    <property type="evidence" value="ECO:0007669"/>
    <property type="project" value="InterPro"/>
</dbReference>
<evidence type="ECO:0000256" key="7">
    <source>
        <dbReference type="ARBA" id="ARBA00023229"/>
    </source>
</evidence>
<evidence type="ECO:0000256" key="6">
    <source>
        <dbReference type="ARBA" id="ARBA00022723"/>
    </source>
</evidence>
<feature type="site" description="Transition state stabilizer" evidence="10">
    <location>
        <position position="15"/>
    </location>
</feature>
<feature type="binding site" evidence="10">
    <location>
        <position position="260"/>
    </location>
    <ligand>
        <name>a divalent metal cation</name>
        <dbReference type="ChEBI" id="CHEBI:60240"/>
    </ligand>
</feature>
<evidence type="ECO:0000259" key="12">
    <source>
        <dbReference type="Pfam" id="PF02542"/>
    </source>
</evidence>
<dbReference type="GO" id="GO:0008685">
    <property type="term" value="F:2-C-methyl-D-erythritol 2,4-cyclodiphosphate synthase activity"/>
    <property type="evidence" value="ECO:0007669"/>
    <property type="project" value="UniProtKB-UniRule"/>
</dbReference>